<feature type="transmembrane region" description="Helical" evidence="1">
    <location>
        <begin position="5"/>
        <end position="21"/>
    </location>
</feature>
<evidence type="ECO:0000313" key="4">
    <source>
        <dbReference type="Proteomes" id="UP001222800"/>
    </source>
</evidence>
<keyword evidence="1" id="KW-0812">Transmembrane</keyword>
<feature type="transmembrane region" description="Helical" evidence="1">
    <location>
        <begin position="218"/>
        <end position="237"/>
    </location>
</feature>
<feature type="transmembrane region" description="Helical" evidence="1">
    <location>
        <begin position="188"/>
        <end position="206"/>
    </location>
</feature>
<dbReference type="EMBL" id="CP120733">
    <property type="protein sequence ID" value="WFD09889.1"/>
    <property type="molecule type" value="Genomic_DNA"/>
</dbReference>
<feature type="domain" description="Nucleoside transporter/FeoB GTPase Gate" evidence="2">
    <location>
        <begin position="118"/>
        <end position="210"/>
    </location>
</feature>
<keyword evidence="1" id="KW-1133">Transmembrane helix</keyword>
<organism evidence="3 4">
    <name type="scientific">Tepidibacter hydrothermalis</name>
    <dbReference type="NCBI Taxonomy" id="3036126"/>
    <lineage>
        <taxon>Bacteria</taxon>
        <taxon>Bacillati</taxon>
        <taxon>Bacillota</taxon>
        <taxon>Clostridia</taxon>
        <taxon>Peptostreptococcales</taxon>
        <taxon>Peptostreptococcaceae</taxon>
        <taxon>Tepidibacter</taxon>
    </lineage>
</organism>
<dbReference type="Proteomes" id="UP001222800">
    <property type="component" value="Chromosome"/>
</dbReference>
<evidence type="ECO:0000259" key="2">
    <source>
        <dbReference type="Pfam" id="PF07670"/>
    </source>
</evidence>
<keyword evidence="1" id="KW-0472">Membrane</keyword>
<keyword evidence="4" id="KW-1185">Reference proteome</keyword>
<feature type="transmembrane region" description="Helical" evidence="1">
    <location>
        <begin position="73"/>
        <end position="90"/>
    </location>
</feature>
<sequence length="423" mass="47605">MIKFIIYNFIGIFIFFTPIKLNNKITIPIDHIIIYINNHYINYICIYTLVLIALGVFYPFITKSWNKNRFNKIISFFNFSSIFVGVIFVADLDNFYFISKDMLSIIFNNITIPISIAIPIGSIFLTFLIDYGLLEFIGILMQPIMKPLFKVPGKSAINALASFLSNSSIGVFITDTIFKDSKYSIKEASIIVTGFSTVSISSMIIIAKTLDLMSMWNAYFITTLIVTCSVTSITARIPPLSRKSNSYISSNFVIEAKIYKNFIRNGWTEAIKSIHKPIDIYDSLYKNFKNGFIVTITVLPSIVSIGTTGLILSKYTCFIDLLAYIFYPVLKILQLPEPMLTAKSASLGIIDLFLPSLLITDSSFLTRFIIGVVSVSSVLSFCSCIPCILSTKIPLSVSELFLIWIERVVFSFIIVTPIVTLII</sequence>
<feature type="transmembrane region" description="Helical" evidence="1">
    <location>
        <begin position="41"/>
        <end position="61"/>
    </location>
</feature>
<dbReference type="InterPro" id="IPR011642">
    <property type="entry name" value="Gate_dom"/>
</dbReference>
<protein>
    <submittedName>
        <fullName evidence="3">YjiH family protein</fullName>
    </submittedName>
</protein>
<feature type="transmembrane region" description="Helical" evidence="1">
    <location>
        <begin position="365"/>
        <end position="389"/>
    </location>
</feature>
<dbReference type="Pfam" id="PF07670">
    <property type="entry name" value="Gate"/>
    <property type="match status" value="1"/>
</dbReference>
<accession>A0ABY8EE79</accession>
<feature type="transmembrane region" description="Helical" evidence="1">
    <location>
        <begin position="291"/>
        <end position="312"/>
    </location>
</feature>
<name>A0ABY8EE79_9FIRM</name>
<feature type="transmembrane region" description="Helical" evidence="1">
    <location>
        <begin position="155"/>
        <end position="173"/>
    </location>
</feature>
<feature type="transmembrane region" description="Helical" evidence="1">
    <location>
        <begin position="401"/>
        <end position="422"/>
    </location>
</feature>
<proteinExistence type="predicted"/>
<reference evidence="3 4" key="1">
    <citation type="submission" date="2023-03" db="EMBL/GenBank/DDBJ databases">
        <title>Complete genome sequence of Tepidibacter sp. SWIR-1, isolated from a deep-sea hydrothermal vent.</title>
        <authorList>
            <person name="Li X."/>
        </authorList>
    </citation>
    <scope>NUCLEOTIDE SEQUENCE [LARGE SCALE GENOMIC DNA]</scope>
    <source>
        <strain evidence="3 4">SWIR-1</strain>
    </source>
</reference>
<gene>
    <name evidence="3" type="ORF">P4S50_16150</name>
</gene>
<evidence type="ECO:0000313" key="3">
    <source>
        <dbReference type="EMBL" id="WFD09889.1"/>
    </source>
</evidence>
<dbReference type="RefSeq" id="WP_277731852.1">
    <property type="nucleotide sequence ID" value="NZ_CP120733.1"/>
</dbReference>
<evidence type="ECO:0000256" key="1">
    <source>
        <dbReference type="SAM" id="Phobius"/>
    </source>
</evidence>
<feature type="transmembrane region" description="Helical" evidence="1">
    <location>
        <begin position="110"/>
        <end position="134"/>
    </location>
</feature>